<proteinExistence type="predicted"/>
<sequence length="285" mass="32221">MTETEQQQDALLAMADADAATKTRPWWGDYPMDPEQRGMSWHIGPLRLQARWWPQEWRLAWHYGDDPLDTSVEHAGLDDIEAFPDMTLARYALGKAPSCLRLVPRVADRSVVVRPDIPLYVPPGEETVIHVSTSVWVQVQAVEGEKVVALGEMPGYRPSDSFFGANTREGDVCYASRSLARLRMEDVVQRPHRVLTPVTVRNKGEDSLLIERINVPLPILTLYASANHQLWTQPLTLERGRDGKEGALKLEEMRLPASMQVRVLSEPREVPDKQGLFRALDRLLG</sequence>
<dbReference type="RefSeq" id="WP_253445661.1">
    <property type="nucleotide sequence ID" value="NZ_JALJYF010000001.1"/>
</dbReference>
<accession>A0ABT1G8Z4</accession>
<dbReference type="Proteomes" id="UP001523550">
    <property type="component" value="Unassembled WGS sequence"/>
</dbReference>
<keyword evidence="2" id="KW-1185">Reference proteome</keyword>
<evidence type="ECO:0000313" key="2">
    <source>
        <dbReference type="Proteomes" id="UP001523550"/>
    </source>
</evidence>
<gene>
    <name evidence="1" type="ORF">J2T60_000763</name>
</gene>
<reference evidence="1 2" key="1">
    <citation type="submission" date="2022-03" db="EMBL/GenBank/DDBJ databases">
        <title>Genomic Encyclopedia of Type Strains, Phase III (KMG-III): the genomes of soil and plant-associated and newly described type strains.</title>
        <authorList>
            <person name="Whitman W."/>
        </authorList>
    </citation>
    <scope>NUCLEOTIDE SEQUENCE [LARGE SCALE GENOMIC DNA]</scope>
    <source>
        <strain evidence="1 2">BSker1</strain>
    </source>
</reference>
<evidence type="ECO:0000313" key="1">
    <source>
        <dbReference type="EMBL" id="MCP1726798.1"/>
    </source>
</evidence>
<protein>
    <submittedName>
        <fullName evidence="1">Uncharacterized protein</fullName>
    </submittedName>
</protein>
<comment type="caution">
    <text evidence="1">The sequence shown here is derived from an EMBL/GenBank/DDBJ whole genome shotgun (WGS) entry which is preliminary data.</text>
</comment>
<name>A0ABT1G8Z4_9GAMM</name>
<dbReference type="EMBL" id="JALJYF010000001">
    <property type="protein sequence ID" value="MCP1726798.1"/>
    <property type="molecule type" value="Genomic_DNA"/>
</dbReference>
<organism evidence="1 2">
    <name type="scientific">Natronospira proteinivora</name>
    <dbReference type="NCBI Taxonomy" id="1807133"/>
    <lineage>
        <taxon>Bacteria</taxon>
        <taxon>Pseudomonadati</taxon>
        <taxon>Pseudomonadota</taxon>
        <taxon>Gammaproteobacteria</taxon>
        <taxon>Natronospirales</taxon>
        <taxon>Natronospiraceae</taxon>
        <taxon>Natronospira</taxon>
    </lineage>
</organism>